<feature type="transmembrane region" description="Helical" evidence="3">
    <location>
        <begin position="293"/>
        <end position="317"/>
    </location>
</feature>
<evidence type="ECO:0000256" key="2">
    <source>
        <dbReference type="SAM" id="Coils"/>
    </source>
</evidence>
<evidence type="ECO:0008006" key="6">
    <source>
        <dbReference type="Google" id="ProtNLM"/>
    </source>
</evidence>
<feature type="coiled-coil region" evidence="2">
    <location>
        <begin position="73"/>
        <end position="121"/>
    </location>
</feature>
<dbReference type="EMBL" id="CAJNDS010002190">
    <property type="protein sequence ID" value="CAE7365492.1"/>
    <property type="molecule type" value="Genomic_DNA"/>
</dbReference>
<feature type="transmembrane region" description="Helical" evidence="3">
    <location>
        <begin position="267"/>
        <end position="287"/>
    </location>
</feature>
<protein>
    <recommendedName>
        <fullName evidence="6">EF-hand domain-containing protein</fullName>
    </recommendedName>
</protein>
<feature type="transmembrane region" description="Helical" evidence="3">
    <location>
        <begin position="7"/>
        <end position="27"/>
    </location>
</feature>
<gene>
    <name evidence="4" type="ORF">SNAT2548_LOCUS19818</name>
</gene>
<accession>A0A812Q217</accession>
<comment type="caution">
    <text evidence="4">The sequence shown here is derived from an EMBL/GenBank/DDBJ whole genome shotgun (WGS) entry which is preliminary data.</text>
</comment>
<sequence length="456" mass="50703">MQNIQNFACGLWILCFLGLSFFIIGVLPPKNALLSWQSFLLGAAAAGSIYVVGTDPCFLQSLRDSVAMLTFQNKRLATSNVKLERQLKELSDVDEKFRAVHQQLESDAESALELLRDLEHHSRVQAVVSSLSLFLHADMDRSGFLQPEEAEHFLLGFTQLWDLVPDYPEDAVENMQGDLTFKMFSNLLRAVVQEDAPKCRRILDSMCNVEPDFIVSALPEPAPHPCCEVPQDSRKTDLESGSEDSTEEDYAMKPWLTIGPLKIWGRLHLLAILLLLLAVFCFCWDVLSLNFFASTIAILLLILGGGLALQGQLLVIAKRLRKEVGIYKEENTKLSNAVEELTGEVTRLRSIQKGLENLHNKFGGNAKRAQQLAKKESSHSKTHLVSVTLELFSRADEDGSGRLEGQELAEFRGTFEGICANIPGANMNAIHQMLSTDGLTLKQVHKLVADVLQRSA</sequence>
<reference evidence="4" key="1">
    <citation type="submission" date="2021-02" db="EMBL/GenBank/DDBJ databases">
        <authorList>
            <person name="Dougan E. K."/>
            <person name="Rhodes N."/>
            <person name="Thang M."/>
            <person name="Chan C."/>
        </authorList>
    </citation>
    <scope>NUCLEOTIDE SEQUENCE</scope>
</reference>
<keyword evidence="2" id="KW-0175">Coiled coil</keyword>
<dbReference type="Proteomes" id="UP000604046">
    <property type="component" value="Unassembled WGS sequence"/>
</dbReference>
<name>A0A812Q217_9DINO</name>
<dbReference type="PROSITE" id="PS00018">
    <property type="entry name" value="EF_HAND_1"/>
    <property type="match status" value="1"/>
</dbReference>
<dbReference type="InterPro" id="IPR011992">
    <property type="entry name" value="EF-hand-dom_pair"/>
</dbReference>
<keyword evidence="3" id="KW-0812">Transmembrane</keyword>
<keyword evidence="3" id="KW-0472">Membrane</keyword>
<dbReference type="OrthoDB" id="428323at2759"/>
<dbReference type="SUPFAM" id="SSF47473">
    <property type="entry name" value="EF-hand"/>
    <property type="match status" value="1"/>
</dbReference>
<keyword evidence="5" id="KW-1185">Reference proteome</keyword>
<evidence type="ECO:0000313" key="5">
    <source>
        <dbReference type="Proteomes" id="UP000604046"/>
    </source>
</evidence>
<dbReference type="InterPro" id="IPR018247">
    <property type="entry name" value="EF_Hand_1_Ca_BS"/>
</dbReference>
<organism evidence="4 5">
    <name type="scientific">Symbiodinium natans</name>
    <dbReference type="NCBI Taxonomy" id="878477"/>
    <lineage>
        <taxon>Eukaryota</taxon>
        <taxon>Sar</taxon>
        <taxon>Alveolata</taxon>
        <taxon>Dinophyceae</taxon>
        <taxon>Suessiales</taxon>
        <taxon>Symbiodiniaceae</taxon>
        <taxon>Symbiodinium</taxon>
    </lineage>
</organism>
<evidence type="ECO:0000256" key="1">
    <source>
        <dbReference type="ARBA" id="ARBA00022837"/>
    </source>
</evidence>
<proteinExistence type="predicted"/>
<dbReference type="Gene3D" id="1.10.238.10">
    <property type="entry name" value="EF-hand"/>
    <property type="match status" value="1"/>
</dbReference>
<evidence type="ECO:0000313" key="4">
    <source>
        <dbReference type="EMBL" id="CAE7365492.1"/>
    </source>
</evidence>
<dbReference type="AlphaFoldDB" id="A0A812Q217"/>
<keyword evidence="1" id="KW-0106">Calcium</keyword>
<evidence type="ECO:0000256" key="3">
    <source>
        <dbReference type="SAM" id="Phobius"/>
    </source>
</evidence>
<keyword evidence="3" id="KW-1133">Transmembrane helix</keyword>
<feature type="transmembrane region" description="Helical" evidence="3">
    <location>
        <begin position="33"/>
        <end position="53"/>
    </location>
</feature>